<organism evidence="1 2">
    <name type="scientific">Marchantia polymorpha subsp. ruderalis</name>
    <dbReference type="NCBI Taxonomy" id="1480154"/>
    <lineage>
        <taxon>Eukaryota</taxon>
        <taxon>Viridiplantae</taxon>
        <taxon>Streptophyta</taxon>
        <taxon>Embryophyta</taxon>
        <taxon>Marchantiophyta</taxon>
        <taxon>Marchantiopsida</taxon>
        <taxon>Marchantiidae</taxon>
        <taxon>Marchantiales</taxon>
        <taxon>Marchantiaceae</taxon>
        <taxon>Marchantia</taxon>
    </lineage>
</organism>
<evidence type="ECO:0000313" key="1">
    <source>
        <dbReference type="EMBL" id="OAE35513.1"/>
    </source>
</evidence>
<dbReference type="EMBL" id="LVLJ01000169">
    <property type="protein sequence ID" value="OAE35513.1"/>
    <property type="molecule type" value="Genomic_DNA"/>
</dbReference>
<dbReference type="Proteomes" id="UP000077202">
    <property type="component" value="Unassembled WGS sequence"/>
</dbReference>
<proteinExistence type="predicted"/>
<sequence>MPVNFKEYPQLRQIWDWKKVLEQCVGEDCNLTFDDESIKVTRAEEKTYCGPIQEIAHMQEWVSDDRISRSTAKEYSSSADADPLTFPNNLHDDLAVQICRKSFKKKTHPLGADSMTHVVDGDESRSANEVDIDQEKTQLALPLATADRPVPTKLRSANVRARTKMKAKRLLIDDDGSTEGSVAASQGRLTLAKWVELEAEIAGIEEEGTSEKDLWCSELRPSAVLKEDTLKEVKEKEADTRIKTSNWKPEPLARTIVYTPLRKKSLEVLAVSSDTT</sequence>
<name>A0A176WSJ2_MARPO</name>
<reference evidence="1" key="1">
    <citation type="submission" date="2016-03" db="EMBL/GenBank/DDBJ databases">
        <title>Mechanisms controlling the formation of the plant cell surface in tip-growing cells are functionally conserved among land plants.</title>
        <authorList>
            <person name="Honkanen S."/>
            <person name="Jones V.A."/>
            <person name="Morieri G."/>
            <person name="Champion C."/>
            <person name="Hetherington A.J."/>
            <person name="Kelly S."/>
            <person name="Saint-Marcoux D."/>
            <person name="Proust H."/>
            <person name="Prescott H."/>
            <person name="Dolan L."/>
        </authorList>
    </citation>
    <scope>NUCLEOTIDE SEQUENCE [LARGE SCALE GENOMIC DNA]</scope>
    <source>
        <tissue evidence="1">Whole gametophyte</tissue>
    </source>
</reference>
<accession>A0A176WSJ2</accession>
<gene>
    <name evidence="1" type="ORF">AXG93_2987s1000</name>
</gene>
<keyword evidence="2" id="KW-1185">Reference proteome</keyword>
<dbReference type="AlphaFoldDB" id="A0A176WSJ2"/>
<protein>
    <submittedName>
        <fullName evidence="1">Uncharacterized protein</fullName>
    </submittedName>
</protein>
<comment type="caution">
    <text evidence="1">The sequence shown here is derived from an EMBL/GenBank/DDBJ whole genome shotgun (WGS) entry which is preliminary data.</text>
</comment>
<evidence type="ECO:0000313" key="2">
    <source>
        <dbReference type="Proteomes" id="UP000077202"/>
    </source>
</evidence>